<evidence type="ECO:0000256" key="17">
    <source>
        <dbReference type="ARBA" id="ARBA00033189"/>
    </source>
</evidence>
<dbReference type="GO" id="GO:0000049">
    <property type="term" value="F:tRNA binding"/>
    <property type="evidence" value="ECO:0007669"/>
    <property type="project" value="UniProtKB-KW"/>
</dbReference>
<accession>A0A6J6K421</accession>
<dbReference type="Pfam" id="PF17759">
    <property type="entry name" value="tRNA_synthFbeta"/>
    <property type="match status" value="1"/>
</dbReference>
<dbReference type="PANTHER" id="PTHR10947:SF0">
    <property type="entry name" value="PHENYLALANINE--TRNA LIGASE BETA SUBUNIT"/>
    <property type="match status" value="1"/>
</dbReference>
<organism evidence="23">
    <name type="scientific">freshwater metagenome</name>
    <dbReference type="NCBI Taxonomy" id="449393"/>
    <lineage>
        <taxon>unclassified sequences</taxon>
        <taxon>metagenomes</taxon>
        <taxon>ecological metagenomes</taxon>
    </lineage>
</organism>
<dbReference type="InterPro" id="IPR012340">
    <property type="entry name" value="NA-bd_OB-fold"/>
</dbReference>
<evidence type="ECO:0000256" key="9">
    <source>
        <dbReference type="ARBA" id="ARBA00022598"/>
    </source>
</evidence>
<gene>
    <name evidence="23" type="ORF">UFOPK2165_00527</name>
</gene>
<dbReference type="PROSITE" id="PS50886">
    <property type="entry name" value="TRBD"/>
    <property type="match status" value="1"/>
</dbReference>
<feature type="domain" description="FDX-ACB" evidence="21">
    <location>
        <begin position="745"/>
        <end position="838"/>
    </location>
</feature>
<evidence type="ECO:0000313" key="23">
    <source>
        <dbReference type="EMBL" id="CAB4643996.1"/>
    </source>
</evidence>
<dbReference type="InterPro" id="IPR005146">
    <property type="entry name" value="B3/B4_tRNA-bd"/>
</dbReference>
<comment type="cofactor">
    <cofactor evidence="1">
        <name>Mg(2+)</name>
        <dbReference type="ChEBI" id="CHEBI:18420"/>
    </cofactor>
</comment>
<evidence type="ECO:0000256" key="14">
    <source>
        <dbReference type="ARBA" id="ARBA00022884"/>
    </source>
</evidence>
<dbReference type="CDD" id="cd02796">
    <property type="entry name" value="tRNA_bind_bactPheRS"/>
    <property type="match status" value="1"/>
</dbReference>
<dbReference type="InterPro" id="IPR004532">
    <property type="entry name" value="Phe-tRNA-ligase_IIc_bsu_bact"/>
</dbReference>
<dbReference type="GO" id="GO:0004826">
    <property type="term" value="F:phenylalanine-tRNA ligase activity"/>
    <property type="evidence" value="ECO:0007669"/>
    <property type="project" value="UniProtKB-EC"/>
</dbReference>
<dbReference type="InterPro" id="IPR045060">
    <property type="entry name" value="Phe-tRNA-ligase_IIc_bsu"/>
</dbReference>
<dbReference type="InterPro" id="IPR009061">
    <property type="entry name" value="DNA-bd_dom_put_sf"/>
</dbReference>
<keyword evidence="11" id="KW-0547">Nucleotide-binding</keyword>
<dbReference type="Gene3D" id="3.30.70.380">
    <property type="entry name" value="Ferrodoxin-fold anticodon-binding domain"/>
    <property type="match status" value="1"/>
</dbReference>
<dbReference type="Pfam" id="PF03484">
    <property type="entry name" value="B5"/>
    <property type="match status" value="1"/>
</dbReference>
<evidence type="ECO:0000256" key="18">
    <source>
        <dbReference type="ARBA" id="ARBA00049255"/>
    </source>
</evidence>
<evidence type="ECO:0000256" key="3">
    <source>
        <dbReference type="ARBA" id="ARBA00008653"/>
    </source>
</evidence>
<dbReference type="SUPFAM" id="SSF56037">
    <property type="entry name" value="PheT/TilS domain"/>
    <property type="match status" value="1"/>
</dbReference>
<evidence type="ECO:0000256" key="4">
    <source>
        <dbReference type="ARBA" id="ARBA00011209"/>
    </source>
</evidence>
<protein>
    <recommendedName>
        <fullName evidence="6">Phenylalanine--tRNA ligase beta subunit</fullName>
        <ecNumber evidence="5">6.1.1.20</ecNumber>
    </recommendedName>
    <alternativeName>
        <fullName evidence="17">Phenylalanyl-tRNA synthetase beta subunit</fullName>
    </alternativeName>
</protein>
<dbReference type="InterPro" id="IPR045864">
    <property type="entry name" value="aa-tRNA-synth_II/BPL/LPL"/>
</dbReference>
<dbReference type="SUPFAM" id="SSF54991">
    <property type="entry name" value="Anticodon-binding domain of PheRS"/>
    <property type="match status" value="1"/>
</dbReference>
<dbReference type="GO" id="GO:0000287">
    <property type="term" value="F:magnesium ion binding"/>
    <property type="evidence" value="ECO:0007669"/>
    <property type="project" value="InterPro"/>
</dbReference>
<dbReference type="CDD" id="cd00769">
    <property type="entry name" value="PheRS_beta_core"/>
    <property type="match status" value="1"/>
</dbReference>
<keyword evidence="10" id="KW-0479">Metal-binding</keyword>
<keyword evidence="9" id="KW-0436">Ligase</keyword>
<evidence type="ECO:0000256" key="15">
    <source>
        <dbReference type="ARBA" id="ARBA00022917"/>
    </source>
</evidence>
<dbReference type="InterPro" id="IPR005121">
    <property type="entry name" value="Fdx_antiC-bd"/>
</dbReference>
<dbReference type="HAMAP" id="MF_00283">
    <property type="entry name" value="Phe_tRNA_synth_beta1"/>
    <property type="match status" value="1"/>
</dbReference>
<dbReference type="SMART" id="SM00873">
    <property type="entry name" value="B3_4"/>
    <property type="match status" value="1"/>
</dbReference>
<evidence type="ECO:0000256" key="10">
    <source>
        <dbReference type="ARBA" id="ARBA00022723"/>
    </source>
</evidence>
<dbReference type="NCBIfam" id="TIGR00472">
    <property type="entry name" value="pheT_bact"/>
    <property type="match status" value="1"/>
</dbReference>
<name>A0A6J6K421_9ZZZZ</name>
<feature type="region of interest" description="Disordered" evidence="19">
    <location>
        <begin position="599"/>
        <end position="623"/>
    </location>
</feature>
<dbReference type="SMART" id="SM00874">
    <property type="entry name" value="B5"/>
    <property type="match status" value="1"/>
</dbReference>
<dbReference type="PANTHER" id="PTHR10947">
    <property type="entry name" value="PHENYLALANYL-TRNA SYNTHETASE BETA CHAIN AND LEUCINE-RICH REPEAT-CONTAINING PROTEIN 47"/>
    <property type="match status" value="1"/>
</dbReference>
<comment type="similarity">
    <text evidence="3">Belongs to the phenylalanyl-tRNA synthetase beta subunit family. Type 1 subfamily.</text>
</comment>
<dbReference type="GO" id="GO:0006432">
    <property type="term" value="P:phenylalanyl-tRNA aminoacylation"/>
    <property type="evidence" value="ECO:0007669"/>
    <property type="project" value="InterPro"/>
</dbReference>
<evidence type="ECO:0000256" key="1">
    <source>
        <dbReference type="ARBA" id="ARBA00001946"/>
    </source>
</evidence>
<dbReference type="Gene3D" id="3.50.40.10">
    <property type="entry name" value="Phenylalanyl-trna Synthetase, Chain B, domain 3"/>
    <property type="match status" value="1"/>
</dbReference>
<dbReference type="InterPro" id="IPR033714">
    <property type="entry name" value="tRNA_bind_bactPheRS"/>
</dbReference>
<sequence>MRVPLSWLAEFVELPKNSTPDSVMAELVKIGLEEEGSHSFEVSGPVVVGEVLEFVDEPQTNGKTIRWCQIRVAQPGAKAADGGADVRGIVCGAHNFKVGDKVVVSLPGAVLPGDFKISARSTYGHTSDGMIASAKELNLSDDHAGIIVLSELGLDPKVGADALELLHLNEQAAEVNVTPDRGYCFSIRGIAREYSHATGAKFSDPVGSIKTVQTSGFKLNVEDAAPIRGRQGCNRFFLQSVTGVNTQTPSPAWMVARLKLAGMRSISLIVDITNYVMLELGQPLHAYDADKLQGAITVRRAKAGETITTLDGQERRLNQEDLVIADDAGAIGIAGVMGGARTEVSESTVNVLIEAANFDPVSIARSARRHKLPSEASKRFERGVDSRVSEFAAARAIELLVKEASGTAGTLGADYSEHLEPENIWLPATFASDLVGVEYSADEIVSILNQIGCVVARVDDGFQVIAPSWRPDLVHKSDLVEEIARISGYDKIPSRLPVAPPGRGLTVVQKQRRAVMNALAGSGHVEVLTYPFVSAEQNKFFNAPKTQTVKLANPLQGEAGEMRAGLLPGLIDAAKRNLSRGLTDLSIFEAGSVFLPKTKVSANPDLPAGNSKPSEATLESLGETVPPQPQHVAGIFTGNRLSQQVGLRSVEANYSDAIHAARIIAKSVGLEISVQQATPIGFHSGRSAEISVQHLGKKVVIGYAGELDPRLATAQDLPRRVAAFELDLDLLLSAAPEVIQATSIQIMPAATQDLSLVVAVDVPAGDLLEAVREGAGELLEMVTLVDDYRGANVPEGQKSLTFALRFRAADRTLTQVEASEARDSAVKLANKKFGATLRT</sequence>
<keyword evidence="12" id="KW-0067">ATP-binding</keyword>
<dbReference type="EC" id="6.1.1.20" evidence="5"/>
<keyword evidence="7" id="KW-0963">Cytoplasm</keyword>
<dbReference type="FunFam" id="3.50.40.10:FF:000001">
    <property type="entry name" value="Phenylalanine--tRNA ligase beta subunit"/>
    <property type="match status" value="1"/>
</dbReference>
<proteinExistence type="inferred from homology"/>
<evidence type="ECO:0000256" key="2">
    <source>
        <dbReference type="ARBA" id="ARBA00004496"/>
    </source>
</evidence>
<dbReference type="PROSITE" id="PS51483">
    <property type="entry name" value="B5"/>
    <property type="match status" value="1"/>
</dbReference>
<evidence type="ECO:0000256" key="13">
    <source>
        <dbReference type="ARBA" id="ARBA00022842"/>
    </source>
</evidence>
<dbReference type="SMART" id="SM00896">
    <property type="entry name" value="FDX-ACB"/>
    <property type="match status" value="1"/>
</dbReference>
<dbReference type="Pfam" id="PF03483">
    <property type="entry name" value="B3_4"/>
    <property type="match status" value="1"/>
</dbReference>
<feature type="domain" description="B5" evidence="22">
    <location>
        <begin position="419"/>
        <end position="494"/>
    </location>
</feature>
<comment type="subcellular location">
    <subcellularLocation>
        <location evidence="2">Cytoplasm</location>
    </subcellularLocation>
</comment>
<dbReference type="InterPro" id="IPR036690">
    <property type="entry name" value="Fdx_antiC-bd_sf"/>
</dbReference>
<evidence type="ECO:0000259" key="22">
    <source>
        <dbReference type="PROSITE" id="PS51483"/>
    </source>
</evidence>
<evidence type="ECO:0000256" key="7">
    <source>
        <dbReference type="ARBA" id="ARBA00022490"/>
    </source>
</evidence>
<keyword evidence="15" id="KW-0648">Protein biosynthesis</keyword>
<evidence type="ECO:0000256" key="6">
    <source>
        <dbReference type="ARBA" id="ARBA00017032"/>
    </source>
</evidence>
<dbReference type="InterPro" id="IPR020825">
    <property type="entry name" value="Phe-tRNA_synthase-like_B3/B4"/>
</dbReference>
<dbReference type="InterPro" id="IPR041616">
    <property type="entry name" value="PheRS_beta_core"/>
</dbReference>
<dbReference type="Gene3D" id="3.30.930.10">
    <property type="entry name" value="Bira Bifunctional Protein, Domain 2"/>
    <property type="match status" value="1"/>
</dbReference>
<evidence type="ECO:0000256" key="12">
    <source>
        <dbReference type="ARBA" id="ARBA00022840"/>
    </source>
</evidence>
<dbReference type="PROSITE" id="PS51447">
    <property type="entry name" value="FDX_ACB"/>
    <property type="match status" value="1"/>
</dbReference>
<evidence type="ECO:0000256" key="5">
    <source>
        <dbReference type="ARBA" id="ARBA00012814"/>
    </source>
</evidence>
<dbReference type="SUPFAM" id="SSF55681">
    <property type="entry name" value="Class II aaRS and biotin synthetases"/>
    <property type="match status" value="1"/>
</dbReference>
<dbReference type="SUPFAM" id="SSF50249">
    <property type="entry name" value="Nucleic acid-binding proteins"/>
    <property type="match status" value="1"/>
</dbReference>
<evidence type="ECO:0000259" key="21">
    <source>
        <dbReference type="PROSITE" id="PS51447"/>
    </source>
</evidence>
<dbReference type="FunFam" id="3.30.56.10:FF:000002">
    <property type="entry name" value="Phenylalanine--tRNA ligase beta subunit"/>
    <property type="match status" value="1"/>
</dbReference>
<keyword evidence="14" id="KW-0694">RNA-binding</keyword>
<evidence type="ECO:0000256" key="16">
    <source>
        <dbReference type="ARBA" id="ARBA00023146"/>
    </source>
</evidence>
<dbReference type="GO" id="GO:0005524">
    <property type="term" value="F:ATP binding"/>
    <property type="evidence" value="ECO:0007669"/>
    <property type="project" value="UniProtKB-KW"/>
</dbReference>
<keyword evidence="16" id="KW-0030">Aminoacyl-tRNA synthetase</keyword>
<comment type="catalytic activity">
    <reaction evidence="18">
        <text>tRNA(Phe) + L-phenylalanine + ATP = L-phenylalanyl-tRNA(Phe) + AMP + diphosphate + H(+)</text>
        <dbReference type="Rhea" id="RHEA:19413"/>
        <dbReference type="Rhea" id="RHEA-COMP:9668"/>
        <dbReference type="Rhea" id="RHEA-COMP:9699"/>
        <dbReference type="ChEBI" id="CHEBI:15378"/>
        <dbReference type="ChEBI" id="CHEBI:30616"/>
        <dbReference type="ChEBI" id="CHEBI:33019"/>
        <dbReference type="ChEBI" id="CHEBI:58095"/>
        <dbReference type="ChEBI" id="CHEBI:78442"/>
        <dbReference type="ChEBI" id="CHEBI:78531"/>
        <dbReference type="ChEBI" id="CHEBI:456215"/>
        <dbReference type="EC" id="6.1.1.20"/>
    </reaction>
</comment>
<dbReference type="InterPro" id="IPR002547">
    <property type="entry name" value="tRNA-bd_dom"/>
</dbReference>
<evidence type="ECO:0000256" key="8">
    <source>
        <dbReference type="ARBA" id="ARBA00022555"/>
    </source>
</evidence>
<dbReference type="Gene3D" id="3.30.56.10">
    <property type="match status" value="2"/>
</dbReference>
<dbReference type="SUPFAM" id="SSF46955">
    <property type="entry name" value="Putative DNA-binding domain"/>
    <property type="match status" value="1"/>
</dbReference>
<dbReference type="AlphaFoldDB" id="A0A6J6K421"/>
<dbReference type="EMBL" id="CAEZWA010000077">
    <property type="protein sequence ID" value="CAB4643996.1"/>
    <property type="molecule type" value="Genomic_DNA"/>
</dbReference>
<comment type="subunit">
    <text evidence="4">Tetramer of two alpha and two beta subunits.</text>
</comment>
<evidence type="ECO:0000259" key="20">
    <source>
        <dbReference type="PROSITE" id="PS50886"/>
    </source>
</evidence>
<feature type="domain" description="TRNA-binding" evidence="20">
    <location>
        <begin position="40"/>
        <end position="163"/>
    </location>
</feature>
<keyword evidence="13" id="KW-0460">Magnesium</keyword>
<evidence type="ECO:0000256" key="19">
    <source>
        <dbReference type="SAM" id="MobiDB-lite"/>
    </source>
</evidence>
<dbReference type="GO" id="GO:0009328">
    <property type="term" value="C:phenylalanine-tRNA ligase complex"/>
    <property type="evidence" value="ECO:0007669"/>
    <property type="project" value="TreeGrafter"/>
</dbReference>
<reference evidence="23" key="1">
    <citation type="submission" date="2020-05" db="EMBL/GenBank/DDBJ databases">
        <authorList>
            <person name="Chiriac C."/>
            <person name="Salcher M."/>
            <person name="Ghai R."/>
            <person name="Kavagutti S V."/>
        </authorList>
    </citation>
    <scope>NUCLEOTIDE SEQUENCE</scope>
</reference>
<keyword evidence="8" id="KW-0820">tRNA-binding</keyword>
<dbReference type="InterPro" id="IPR005147">
    <property type="entry name" value="tRNA_synthase_B5-dom"/>
</dbReference>
<evidence type="ECO:0000256" key="11">
    <source>
        <dbReference type="ARBA" id="ARBA00022741"/>
    </source>
</evidence>
<dbReference type="Pfam" id="PF03147">
    <property type="entry name" value="FDX-ACB"/>
    <property type="match status" value="1"/>
</dbReference>
<dbReference type="Gene3D" id="2.40.50.140">
    <property type="entry name" value="Nucleic acid-binding proteins"/>
    <property type="match status" value="1"/>
</dbReference>